<sequence length="648" mass="72083">MFFKKIILNIGICTGFLAGEVSLSVVSAGAHEWDMPAHFHVVNNGFDYTRRDIMIPMRDGVKLHTVILLPKNVRSAPILLTRTPYDADQMAHNQHSSHMDVALYGYDNMSDVVTEGGYIRVLQDVRGKYGSGGDYVMQKPLAAPKPGGTDESTDAYDTIDWLVKNLPQSNGRVGLLGISYDGFLVLMGLVNPHPALKVAVPMNAMVDGWRGDDWFHNGAFREQMLPYLYEQGATHANSEIWWSAHYDDYDTYMNAGSAGGVGNARGMQQIGFYRNLLAHPAYDNFWQAQAVDKIMARQSVHVPTMLVHSLWDQEDIYGTMATYYAMKPHDSQGDMLHLVIGPWFHGGEIRKGAQLGTIEFGSDTGVYFRQQILAPFLASALWGKSAQTPPVVAFVTGENRWESLPAWPLVNLDSPPKTADMTAAALRPDHKLIFTKQVGPLNASVAYVSDPARPVPYRHRPILAMDGAGSTWHNWLVDDQREASGRTDVAAFVSDVLQAPLTVRGQPYVHLKAAISGTDVDFVVKVIDVYPDEVADQPELGGYQLMVSADIFRGRYRNGLAKPEAVPANIPQMYSFYLPLANHTFLEGHRVMVQVQSSWFPLYDRNPQTFVDNIFLAQPEAYKAMTVQLYEDESRVDLPVVNRMGATP</sequence>
<evidence type="ECO:0000313" key="3">
    <source>
        <dbReference type="EMBL" id="PAL29324.1"/>
    </source>
</evidence>
<dbReference type="AlphaFoldDB" id="A0A270BWS3"/>
<dbReference type="PANTHER" id="PTHR43056">
    <property type="entry name" value="PEPTIDASE S9 PROLYL OLIGOPEPTIDASE"/>
    <property type="match status" value="1"/>
</dbReference>
<dbReference type="SUPFAM" id="SSF53474">
    <property type="entry name" value="alpha/beta-Hydrolases"/>
    <property type="match status" value="1"/>
</dbReference>
<dbReference type="GO" id="GO:0008239">
    <property type="term" value="F:dipeptidyl-peptidase activity"/>
    <property type="evidence" value="ECO:0007669"/>
    <property type="project" value="InterPro"/>
</dbReference>
<dbReference type="InterPro" id="IPR029058">
    <property type="entry name" value="AB_hydrolase_fold"/>
</dbReference>
<dbReference type="Pfam" id="PF08530">
    <property type="entry name" value="PepX_C"/>
    <property type="match status" value="1"/>
</dbReference>
<organism evidence="3 4">
    <name type="scientific">Acetobacter syzygii</name>
    <dbReference type="NCBI Taxonomy" id="146476"/>
    <lineage>
        <taxon>Bacteria</taxon>
        <taxon>Pseudomonadati</taxon>
        <taxon>Pseudomonadota</taxon>
        <taxon>Alphaproteobacteria</taxon>
        <taxon>Acetobacterales</taxon>
        <taxon>Acetobacteraceae</taxon>
        <taxon>Acetobacter</taxon>
    </lineage>
</organism>
<dbReference type="Proteomes" id="UP000216033">
    <property type="component" value="Unassembled WGS sequence"/>
</dbReference>
<evidence type="ECO:0000256" key="1">
    <source>
        <dbReference type="ARBA" id="ARBA00022801"/>
    </source>
</evidence>
<comment type="caution">
    <text evidence="3">The sequence shown here is derived from an EMBL/GenBank/DDBJ whole genome shotgun (WGS) entry which is preliminary data.</text>
</comment>
<dbReference type="Gene3D" id="3.40.50.1820">
    <property type="entry name" value="alpha/beta hydrolase"/>
    <property type="match status" value="1"/>
</dbReference>
<dbReference type="InterPro" id="IPR005674">
    <property type="entry name" value="CocE/Ser_esterase"/>
</dbReference>
<dbReference type="InterPro" id="IPR013736">
    <property type="entry name" value="Xaa-Pro_dipept_C"/>
</dbReference>
<proteinExistence type="predicted"/>
<keyword evidence="4" id="KW-1185">Reference proteome</keyword>
<keyword evidence="1" id="KW-0378">Hydrolase</keyword>
<dbReference type="NCBIfam" id="TIGR00976">
    <property type="entry name" value="CocE_NonD"/>
    <property type="match status" value="1"/>
</dbReference>
<dbReference type="Pfam" id="PF02129">
    <property type="entry name" value="Peptidase_S15"/>
    <property type="match status" value="1"/>
</dbReference>
<dbReference type="SMART" id="SM00939">
    <property type="entry name" value="PepX_C"/>
    <property type="match status" value="1"/>
</dbReference>
<name>A0A270BWS3_9PROT</name>
<dbReference type="Gene3D" id="1.10.3020.10">
    <property type="entry name" value="alpha-amino acid ester hydrolase ( Helical cap domain)"/>
    <property type="match status" value="1"/>
</dbReference>
<dbReference type="STRING" id="1231343.Absy_027_127"/>
<dbReference type="InterPro" id="IPR050585">
    <property type="entry name" value="Xaa-Pro_dipeptidyl-ppase/CocE"/>
</dbReference>
<evidence type="ECO:0000259" key="2">
    <source>
        <dbReference type="SMART" id="SM00939"/>
    </source>
</evidence>
<gene>
    <name evidence="3" type="ORF">B9K05_01370</name>
</gene>
<reference evidence="3 4" key="1">
    <citation type="submission" date="2017-04" db="EMBL/GenBank/DDBJ databases">
        <title>Kefir bacterial isolates.</title>
        <authorList>
            <person name="Kim Y."/>
            <person name="Blasche S."/>
            <person name="Patil K.R."/>
        </authorList>
    </citation>
    <scope>NUCLEOTIDE SEQUENCE [LARGE SCALE GENOMIC DNA]</scope>
    <source>
        <strain evidence="3 4">KR-2</strain>
    </source>
</reference>
<dbReference type="RefSeq" id="WP_048854690.1">
    <property type="nucleotide sequence ID" value="NZ_BJVT01000002.1"/>
</dbReference>
<feature type="domain" description="Xaa-Pro dipeptidyl-peptidase C-terminal" evidence="2">
    <location>
        <begin position="374"/>
        <end position="639"/>
    </location>
</feature>
<dbReference type="Gene3D" id="2.60.120.260">
    <property type="entry name" value="Galactose-binding domain-like"/>
    <property type="match status" value="1"/>
</dbReference>
<dbReference type="OrthoDB" id="9806163at2"/>
<dbReference type="SUPFAM" id="SSF49785">
    <property type="entry name" value="Galactose-binding domain-like"/>
    <property type="match status" value="1"/>
</dbReference>
<protein>
    <submittedName>
        <fullName evidence="3">Glutaryl-7-ACA acylase</fullName>
    </submittedName>
</protein>
<accession>A0A270BWS3</accession>
<dbReference type="PANTHER" id="PTHR43056:SF10">
    <property type="entry name" value="COCE_NOND FAMILY, PUTATIVE (AFU_ORTHOLOGUE AFUA_7G00600)-RELATED"/>
    <property type="match status" value="1"/>
</dbReference>
<evidence type="ECO:0000313" key="4">
    <source>
        <dbReference type="Proteomes" id="UP000216033"/>
    </source>
</evidence>
<dbReference type="InterPro" id="IPR000383">
    <property type="entry name" value="Xaa-Pro-like_dom"/>
</dbReference>
<dbReference type="EMBL" id="NDFP01000001">
    <property type="protein sequence ID" value="PAL29324.1"/>
    <property type="molecule type" value="Genomic_DNA"/>
</dbReference>
<dbReference type="InterPro" id="IPR008979">
    <property type="entry name" value="Galactose-bd-like_sf"/>
</dbReference>